<dbReference type="AlphaFoldDB" id="A0A8C5LCL3"/>
<dbReference type="GO" id="GO:0008017">
    <property type="term" value="F:microtubule binding"/>
    <property type="evidence" value="ECO:0007669"/>
    <property type="project" value="InterPro"/>
</dbReference>
<keyword evidence="2" id="KW-0732">Signal</keyword>
<evidence type="ECO:0000256" key="1">
    <source>
        <dbReference type="SAM" id="MobiDB-lite"/>
    </source>
</evidence>
<dbReference type="GO" id="GO:0034453">
    <property type="term" value="P:microtubule anchoring"/>
    <property type="evidence" value="ECO:0007669"/>
    <property type="project" value="InterPro"/>
</dbReference>
<proteinExistence type="predicted"/>
<feature type="compositionally biased region" description="Polar residues" evidence="1">
    <location>
        <begin position="521"/>
        <end position="532"/>
    </location>
</feature>
<dbReference type="PANTHER" id="PTHR13958">
    <property type="entry name" value="CENTROSOME-ASSOCIATED PROTEIN 350"/>
    <property type="match status" value="1"/>
</dbReference>
<feature type="region of interest" description="Disordered" evidence="1">
    <location>
        <begin position="341"/>
        <end position="387"/>
    </location>
</feature>
<feature type="signal peptide" evidence="2">
    <location>
        <begin position="1"/>
        <end position="16"/>
    </location>
</feature>
<dbReference type="PANTHER" id="PTHR13958:SF5">
    <property type="entry name" value="COILED-COIL DOMAIN-CONTAINING PROTEIN 187"/>
    <property type="match status" value="1"/>
</dbReference>
<feature type="region of interest" description="Disordered" evidence="1">
    <location>
        <begin position="822"/>
        <end position="852"/>
    </location>
</feature>
<dbReference type="Ensembl" id="ENSJJAT00000029747.1">
    <property type="protein sequence ID" value="ENSJJAP00000023173.1"/>
    <property type="gene ID" value="ENSJJAG00000023017.1"/>
</dbReference>
<evidence type="ECO:0000313" key="3">
    <source>
        <dbReference type="Ensembl" id="ENSJJAP00000023173.1"/>
    </source>
</evidence>
<feature type="region of interest" description="Disordered" evidence="1">
    <location>
        <begin position="513"/>
        <end position="578"/>
    </location>
</feature>
<evidence type="ECO:0000313" key="4">
    <source>
        <dbReference type="Proteomes" id="UP000694385"/>
    </source>
</evidence>
<sequence length="971" mass="105748">MSTLVMGVLPTSLGAALQSCSRDRQQEGVFSLRELGRMVDRKASTKTRQDVLCSPAAENNFAAALRWPVPSRQFGTLRAVPHVAWSDNIEEPGPYKKASNLPMWSAGLDTRNGDSSVSSGRLSGSSGGHESGALPHGPWKERPPQVLEPQQQPRRRDPRLEQLRDKIRAQARWKTSCASLGTSVPSSASCFGKTSPAVLRRKTPRAAKALPAPAHSGMLSTVECRGEDREPPSLGRELSRIPQHQTSAARANTKRSKSASCKREKALQSPTPGRAAKCRGADKIAAIAGTSSAHTWLPKPSCAHSDRHTPNLVSQEQPATIQTAMAILQDLRKQIQAGLELARRPRAGRKPIPSKPKPQSLAEKGQQGPQSTRGMQSSLLKSDKVVTGGKYPTLDKAGGLGTQQPWNTLAEQQSCTQRIWAGQGRDTSFQMPGTPPEKLSSSQRPWSSLAGLIYPHKVWTPQGRDSSFQRPDSPPEKLSSFSQRPWSALAGQRAWEAYDDWKVPGPSLWPTLERPCPTLQRPRSTSFVQRSSPHCKGSSANPPPSRAKQAWVRPAQGFSQNPPGEEQDTQQSPPCPRLRRALGHQYSSESLRDFMRQKAQARQRQALEQKAVAARTQQLRNQRLQEVYRKQREAVLGKPDPVVSQRRPGIVTFVPSSAQSGGLETPESLKSPVQEWSKVTSGVVVGDQEAPASFCLCLNRAWNHTETLDTSGHPDGYKQARLQALETMADVLKKRIDLLTAKLRRSVSLDEAGDLAPDMLPLSSTSVSTIPTFAASTCPRALVPNGDREMPQDPRDWEDLQAKPFPTTYLLDGETLPWSPSWKPRSLSAAGESPTVPTPPSPAPQEASSDLYPPLLPHCLTSPPCLAGSGSHIPSKGVMKDRVWELEKRWKREAAALRTLSTCTKSALETPLAAPDPTLDSLWLEEMPEARGAGLVTPRTTLSCGKGRLADRTWAGWSGVRGSLSGAPSTA</sequence>
<organism evidence="3 4">
    <name type="scientific">Jaculus jaculus</name>
    <name type="common">Lesser Egyptian jerboa</name>
    <dbReference type="NCBI Taxonomy" id="51337"/>
    <lineage>
        <taxon>Eukaryota</taxon>
        <taxon>Metazoa</taxon>
        <taxon>Chordata</taxon>
        <taxon>Craniata</taxon>
        <taxon>Vertebrata</taxon>
        <taxon>Euteleostomi</taxon>
        <taxon>Mammalia</taxon>
        <taxon>Eutheria</taxon>
        <taxon>Euarchontoglires</taxon>
        <taxon>Glires</taxon>
        <taxon>Rodentia</taxon>
        <taxon>Myomorpha</taxon>
        <taxon>Dipodoidea</taxon>
        <taxon>Dipodidae</taxon>
        <taxon>Dipodinae</taxon>
        <taxon>Jaculus</taxon>
    </lineage>
</organism>
<dbReference type="GO" id="GO:0005813">
    <property type="term" value="C:centrosome"/>
    <property type="evidence" value="ECO:0007669"/>
    <property type="project" value="InterPro"/>
</dbReference>
<feature type="region of interest" description="Disordered" evidence="1">
    <location>
        <begin position="206"/>
        <end position="276"/>
    </location>
</feature>
<keyword evidence="4" id="KW-1185">Reference proteome</keyword>
<feature type="compositionally biased region" description="Polar residues" evidence="1">
    <location>
        <begin position="367"/>
        <end position="380"/>
    </location>
</feature>
<feature type="region of interest" description="Disordered" evidence="1">
    <location>
        <begin position="462"/>
        <end position="485"/>
    </location>
</feature>
<name>A0A8C5LCL3_JACJA</name>
<protein>
    <submittedName>
        <fullName evidence="3">Coiled-coil domain containing 187</fullName>
    </submittedName>
</protein>
<dbReference type="Proteomes" id="UP000694385">
    <property type="component" value="Unassembled WGS sequence"/>
</dbReference>
<evidence type="ECO:0000256" key="2">
    <source>
        <dbReference type="SAM" id="SignalP"/>
    </source>
</evidence>
<feature type="region of interest" description="Disordered" evidence="1">
    <location>
        <begin position="425"/>
        <end position="445"/>
    </location>
</feature>
<accession>A0A8C5LCL3</accession>
<feature type="compositionally biased region" description="Low complexity" evidence="1">
    <location>
        <begin position="113"/>
        <end position="124"/>
    </location>
</feature>
<feature type="region of interest" description="Disordered" evidence="1">
    <location>
        <begin position="106"/>
        <end position="159"/>
    </location>
</feature>
<dbReference type="GeneTree" id="ENSGT00530000065015"/>
<reference evidence="3" key="1">
    <citation type="submission" date="2025-08" db="UniProtKB">
        <authorList>
            <consortium name="Ensembl"/>
        </authorList>
    </citation>
    <scope>IDENTIFICATION</scope>
</reference>
<dbReference type="OMA" id="HRPWKER"/>
<reference evidence="3" key="2">
    <citation type="submission" date="2025-09" db="UniProtKB">
        <authorList>
            <consortium name="Ensembl"/>
        </authorList>
    </citation>
    <scope>IDENTIFICATION</scope>
</reference>
<feature type="chain" id="PRO_5046764185" evidence="2">
    <location>
        <begin position="17"/>
        <end position="971"/>
    </location>
</feature>
<dbReference type="InterPro" id="IPR028750">
    <property type="entry name" value="CEP350/CC187"/>
</dbReference>